<evidence type="ECO:0000256" key="5">
    <source>
        <dbReference type="ARBA" id="ARBA00036820"/>
    </source>
</evidence>
<name>A0A937D071_9HYPH</name>
<comment type="function">
    <text evidence="6">Catalyzes the GTP-dependent phosphorylation of 5-hydroxy-L-lysine.</text>
</comment>
<gene>
    <name evidence="10" type="ORF">JKG68_26440</name>
</gene>
<evidence type="ECO:0000256" key="7">
    <source>
        <dbReference type="ARBA" id="ARBA00038873"/>
    </source>
</evidence>
<dbReference type="PANTHER" id="PTHR21064">
    <property type="entry name" value="AMINOGLYCOSIDE PHOSPHOTRANSFERASE DOMAIN-CONTAINING PROTEIN-RELATED"/>
    <property type="match status" value="1"/>
</dbReference>
<evidence type="ECO:0000256" key="6">
    <source>
        <dbReference type="ARBA" id="ARBA00037368"/>
    </source>
</evidence>
<feature type="domain" description="Aminoglycoside phosphotransferase" evidence="9">
    <location>
        <begin position="40"/>
        <end position="275"/>
    </location>
</feature>
<evidence type="ECO:0000256" key="8">
    <source>
        <dbReference type="ARBA" id="ARBA00040505"/>
    </source>
</evidence>
<organism evidence="10 11">
    <name type="scientific">Microvirga aerilata</name>
    <dbReference type="NCBI Taxonomy" id="670292"/>
    <lineage>
        <taxon>Bacteria</taxon>
        <taxon>Pseudomonadati</taxon>
        <taxon>Pseudomonadota</taxon>
        <taxon>Alphaproteobacteria</taxon>
        <taxon>Hyphomicrobiales</taxon>
        <taxon>Methylobacteriaceae</taxon>
        <taxon>Microvirga</taxon>
    </lineage>
</organism>
<dbReference type="AlphaFoldDB" id="A0A937D071"/>
<evidence type="ECO:0000256" key="3">
    <source>
        <dbReference type="ARBA" id="ARBA00022679"/>
    </source>
</evidence>
<dbReference type="SUPFAM" id="SSF56112">
    <property type="entry name" value="Protein kinase-like (PK-like)"/>
    <property type="match status" value="1"/>
</dbReference>
<dbReference type="PANTHER" id="PTHR21064:SF1">
    <property type="entry name" value="HYDROXYLYSINE KINASE"/>
    <property type="match status" value="1"/>
</dbReference>
<dbReference type="InterPro" id="IPR050249">
    <property type="entry name" value="Pseudomonas-type_ThrB"/>
</dbReference>
<accession>A0A937D071</accession>
<dbReference type="RefSeq" id="WP_202064723.1">
    <property type="nucleotide sequence ID" value="NZ_JAEQMY010000084.1"/>
</dbReference>
<keyword evidence="2" id="KW-0963">Cytoplasm</keyword>
<dbReference type="EC" id="2.7.1.81" evidence="7"/>
<comment type="catalytic activity">
    <reaction evidence="5">
        <text>(5R)-5-hydroxy-L-lysine + GTP = (5R)-5-phosphooxy-L-lysine + GDP + H(+)</text>
        <dbReference type="Rhea" id="RHEA:19049"/>
        <dbReference type="ChEBI" id="CHEBI:15378"/>
        <dbReference type="ChEBI" id="CHEBI:37565"/>
        <dbReference type="ChEBI" id="CHEBI:57882"/>
        <dbReference type="ChEBI" id="CHEBI:58189"/>
        <dbReference type="ChEBI" id="CHEBI:58357"/>
        <dbReference type="EC" id="2.7.1.81"/>
    </reaction>
</comment>
<dbReference type="EMBL" id="JAEQMY010000084">
    <property type="protein sequence ID" value="MBL0407459.1"/>
    <property type="molecule type" value="Genomic_DNA"/>
</dbReference>
<evidence type="ECO:0000259" key="9">
    <source>
        <dbReference type="Pfam" id="PF01636"/>
    </source>
</evidence>
<dbReference type="Gene3D" id="3.90.1200.10">
    <property type="match status" value="1"/>
</dbReference>
<keyword evidence="3" id="KW-0808">Transferase</keyword>
<keyword evidence="4" id="KW-0418">Kinase</keyword>
<sequence length="350" mass="39530">MTSQASSNAVLETAAPVAAADEVKAIALQHFGIRGDPTRLPGERDSNFHIRTEEGNHFLLRISNPVEDRQVTDFQTKLLLHIEQTDPSLPVPRIIRSVEGTPEIILALPDQLPSVVRLYTFLQGVPLHKTPSSRRQQRNMGGVLARIDIAMREFQHPASNHELMWDMKHAHRLRPLLVHIEDLQRRALVEQFVDRFEQFVLPAIPNLRTQVIHNDLNPYNVLVADCDHDHVTGVIDFGDAVLAPLVNDPAVAAAYRTLDARHPLETVSQFIAGYHAVLPLDDAEFEILFDLVATRMILTVLITSWRAAIQPENREYILRNVPSAWAGLERFAALDRAEAQAYLRRNSRPE</sequence>
<dbReference type="Proteomes" id="UP000605848">
    <property type="component" value="Unassembled WGS sequence"/>
</dbReference>
<protein>
    <recommendedName>
        <fullName evidence="8">Hydroxylysine kinase</fullName>
        <ecNumber evidence="7">2.7.1.81</ecNumber>
    </recommendedName>
</protein>
<evidence type="ECO:0000313" key="11">
    <source>
        <dbReference type="Proteomes" id="UP000605848"/>
    </source>
</evidence>
<dbReference type="InterPro" id="IPR011009">
    <property type="entry name" value="Kinase-like_dom_sf"/>
</dbReference>
<comment type="caution">
    <text evidence="10">The sequence shown here is derived from an EMBL/GenBank/DDBJ whole genome shotgun (WGS) entry which is preliminary data.</text>
</comment>
<keyword evidence="11" id="KW-1185">Reference proteome</keyword>
<comment type="subcellular location">
    <subcellularLocation>
        <location evidence="1">Cytoplasm</location>
    </subcellularLocation>
</comment>
<dbReference type="Pfam" id="PF01636">
    <property type="entry name" value="APH"/>
    <property type="match status" value="1"/>
</dbReference>
<evidence type="ECO:0000256" key="2">
    <source>
        <dbReference type="ARBA" id="ARBA00022490"/>
    </source>
</evidence>
<evidence type="ECO:0000313" key="10">
    <source>
        <dbReference type="EMBL" id="MBL0407459.1"/>
    </source>
</evidence>
<reference evidence="10" key="1">
    <citation type="submission" date="2021-01" db="EMBL/GenBank/DDBJ databases">
        <title>Microvirga sp.</title>
        <authorList>
            <person name="Kim M.K."/>
        </authorList>
    </citation>
    <scope>NUCLEOTIDE SEQUENCE</scope>
    <source>
        <strain evidence="10">5420S-16</strain>
    </source>
</reference>
<evidence type="ECO:0000256" key="1">
    <source>
        <dbReference type="ARBA" id="ARBA00004496"/>
    </source>
</evidence>
<dbReference type="GO" id="GO:0005737">
    <property type="term" value="C:cytoplasm"/>
    <property type="evidence" value="ECO:0007669"/>
    <property type="project" value="UniProtKB-SubCell"/>
</dbReference>
<evidence type="ECO:0000256" key="4">
    <source>
        <dbReference type="ARBA" id="ARBA00022777"/>
    </source>
</evidence>
<dbReference type="InterPro" id="IPR002575">
    <property type="entry name" value="Aminoglycoside_PTrfase"/>
</dbReference>
<proteinExistence type="predicted"/>
<dbReference type="GO" id="GO:0047992">
    <property type="term" value="F:hydroxylysine kinase activity"/>
    <property type="evidence" value="ECO:0007669"/>
    <property type="project" value="UniProtKB-EC"/>
</dbReference>